<keyword evidence="7" id="KW-0472">Membrane</keyword>
<evidence type="ECO:0000256" key="2">
    <source>
        <dbReference type="ARBA" id="ARBA00012632"/>
    </source>
</evidence>
<evidence type="ECO:0000313" key="9">
    <source>
        <dbReference type="Proteomes" id="UP000447873"/>
    </source>
</evidence>
<dbReference type="GO" id="GO:0003993">
    <property type="term" value="F:acid phosphatase activity"/>
    <property type="evidence" value="ECO:0007669"/>
    <property type="project" value="TreeGrafter"/>
</dbReference>
<dbReference type="Proteomes" id="UP000447873">
    <property type="component" value="Unassembled WGS sequence"/>
</dbReference>
<dbReference type="CDD" id="cd07061">
    <property type="entry name" value="HP_HAP_like"/>
    <property type="match status" value="1"/>
</dbReference>
<feature type="transmembrane region" description="Helical" evidence="7">
    <location>
        <begin position="12"/>
        <end position="32"/>
    </location>
</feature>
<comment type="caution">
    <text evidence="8">The sequence shown here is derived from an EMBL/GenBank/DDBJ whole genome shotgun (WGS) entry which is preliminary data.</text>
</comment>
<dbReference type="InterPro" id="IPR029033">
    <property type="entry name" value="His_PPase_superfam"/>
</dbReference>
<dbReference type="InterPro" id="IPR016274">
    <property type="entry name" value="Histidine_acid_Pase_euk"/>
</dbReference>
<dbReference type="Pfam" id="PF00328">
    <property type="entry name" value="His_Phos_2"/>
    <property type="match status" value="1"/>
</dbReference>
<name>A0A8H3U642_VENIN</name>
<evidence type="ECO:0000313" key="8">
    <source>
        <dbReference type="EMBL" id="KAE9963995.1"/>
    </source>
</evidence>
<comment type="similarity">
    <text evidence="1">Belongs to the histidine acid phosphatase family.</text>
</comment>
<evidence type="ECO:0000256" key="5">
    <source>
        <dbReference type="PIRSR" id="PIRSR000894-1"/>
    </source>
</evidence>
<keyword evidence="7" id="KW-1133">Transmembrane helix</keyword>
<dbReference type="PANTHER" id="PTHR20963">
    <property type="entry name" value="MULTIPLE INOSITOL POLYPHOSPHATE PHOSPHATASE-RELATED"/>
    <property type="match status" value="1"/>
</dbReference>
<feature type="active site" description="Proton donor" evidence="5">
    <location>
        <position position="351"/>
    </location>
</feature>
<keyword evidence="7" id="KW-0812">Transmembrane</keyword>
<dbReference type="GO" id="GO:0016158">
    <property type="term" value="F:inositol hexakisphosphate 3-phosphatase activity"/>
    <property type="evidence" value="ECO:0007669"/>
    <property type="project" value="UniProtKB-EC"/>
</dbReference>
<dbReference type="PIRSF" id="PIRSF000894">
    <property type="entry name" value="Acid_phosphatase"/>
    <property type="match status" value="1"/>
</dbReference>
<dbReference type="SUPFAM" id="SSF53254">
    <property type="entry name" value="Phosphoglycerate mutase-like"/>
    <property type="match status" value="1"/>
</dbReference>
<dbReference type="EC" id="3.1.3.8" evidence="2"/>
<reference evidence="8 9" key="1">
    <citation type="submission" date="2018-12" db="EMBL/GenBank/DDBJ databases">
        <title>Venturia inaequalis Genome Resource.</title>
        <authorList>
            <person name="Lichtner F.J."/>
        </authorList>
    </citation>
    <scope>NUCLEOTIDE SEQUENCE [LARGE SCALE GENOMIC DNA]</scope>
    <source>
        <strain evidence="8 9">120213</strain>
    </source>
</reference>
<dbReference type="InterPro" id="IPR000560">
    <property type="entry name" value="His_Pase_clade-2"/>
</dbReference>
<dbReference type="InterPro" id="IPR033379">
    <property type="entry name" value="Acid_Pase_AS"/>
</dbReference>
<keyword evidence="4" id="KW-0325">Glycoprotein</keyword>
<evidence type="ECO:0000256" key="1">
    <source>
        <dbReference type="ARBA" id="ARBA00005375"/>
    </source>
</evidence>
<evidence type="ECO:0000256" key="6">
    <source>
        <dbReference type="PIRSR" id="PIRSR000894-2"/>
    </source>
</evidence>
<dbReference type="PANTHER" id="PTHR20963:SF42">
    <property type="entry name" value="PHOSPHOGLYCERATE MUTASE-LIKE PROTEIN"/>
    <property type="match status" value="1"/>
</dbReference>
<dbReference type="PROSITE" id="PS00616">
    <property type="entry name" value="HIS_ACID_PHOSPHAT_1"/>
    <property type="match status" value="1"/>
</dbReference>
<gene>
    <name evidence="8" type="ORF">EG328_010880</name>
</gene>
<feature type="disulfide bond" evidence="6">
    <location>
        <begin position="81"/>
        <end position="400"/>
    </location>
</feature>
<proteinExistence type="inferred from homology"/>
<dbReference type="AlphaFoldDB" id="A0A8H3U642"/>
<accession>A0A8H3U642</accession>
<evidence type="ECO:0000256" key="7">
    <source>
        <dbReference type="SAM" id="Phobius"/>
    </source>
</evidence>
<protein>
    <recommendedName>
        <fullName evidence="2">3-phytase</fullName>
        <ecNumber evidence="2">3.1.3.8</ecNumber>
    </recommendedName>
</protein>
<dbReference type="EMBL" id="WNWS01000753">
    <property type="protein sequence ID" value="KAE9963995.1"/>
    <property type="molecule type" value="Genomic_DNA"/>
</dbReference>
<dbReference type="Gene3D" id="3.40.50.1240">
    <property type="entry name" value="Phosphoglycerate mutase-like"/>
    <property type="match status" value="1"/>
</dbReference>
<feature type="disulfide bond" evidence="6">
    <location>
        <begin position="422"/>
        <end position="430"/>
    </location>
</feature>
<keyword evidence="3" id="KW-0378">Hydrolase</keyword>
<organism evidence="8 9">
    <name type="scientific">Venturia inaequalis</name>
    <name type="common">Apple scab fungus</name>
    <dbReference type="NCBI Taxonomy" id="5025"/>
    <lineage>
        <taxon>Eukaryota</taxon>
        <taxon>Fungi</taxon>
        <taxon>Dikarya</taxon>
        <taxon>Ascomycota</taxon>
        <taxon>Pezizomycotina</taxon>
        <taxon>Dothideomycetes</taxon>
        <taxon>Pleosporomycetidae</taxon>
        <taxon>Venturiales</taxon>
        <taxon>Venturiaceae</taxon>
        <taxon>Venturia</taxon>
    </lineage>
</organism>
<feature type="disulfide bond" evidence="6">
    <location>
        <begin position="274"/>
        <end position="289"/>
    </location>
</feature>
<feature type="active site" description="Nucleophile" evidence="5">
    <location>
        <position position="92"/>
    </location>
</feature>
<evidence type="ECO:0000256" key="3">
    <source>
        <dbReference type="ARBA" id="ARBA00022801"/>
    </source>
</evidence>
<evidence type="ECO:0000256" key="4">
    <source>
        <dbReference type="ARBA" id="ARBA00023180"/>
    </source>
</evidence>
<sequence length="461" mass="49927">MLIHAPAGSLRDAALLTGLGFALLIGFTMMFGCNLRSLTSLLSLSTVATSFDLYEHLGNLSPYFVPANTPSSLKSGIPPGCEVDKAFLIHRHGSRQPISGEIEVIRALSYYINNSTALFSSPRGPLPSEFSFLQSGWKSTFTTNDLSGPGRQQLFDHGVALRLDYPYLYTETLLVGGQDRVVESSQWFAAGYFGRNYNETAKLDIIGENNLTVSWITSIDTCNSWEYSSGNDLVSTWGKIYLPPIASRINTLLAPNYPGVNFTAANVHGMLWLCAYGTAVFGKGNTPWCPIFNQTEILNFEYELDLLMRGAFGYGLPGGQGPVLGSQLVSNVTTFLSSNITDNLFLSFAHDTTIDLGLTALGLANDSSYPAPGPPDPSRAWRTSTQVPFAAQMLWKRLDCDGEKRIALELNGANFNLGPVGCMADEFGSCSLEGFVATGHVQEAMAIQAYDATWNASCSIA</sequence>
<keyword evidence="6" id="KW-1015">Disulfide bond</keyword>